<accession>A0ABP9DGC5</accession>
<dbReference type="EMBL" id="BAABJX010000048">
    <property type="protein sequence ID" value="GAA4843666.1"/>
    <property type="molecule type" value="Genomic_DNA"/>
</dbReference>
<evidence type="ECO:0000313" key="1">
    <source>
        <dbReference type="EMBL" id="GAA4843666.1"/>
    </source>
</evidence>
<evidence type="ECO:0000313" key="2">
    <source>
        <dbReference type="Proteomes" id="UP001500298"/>
    </source>
</evidence>
<sequence>MSSLTPITGTLGLKRAKHLLNRLTFGPTKERIDAFAAMTITEALDELLLEYTPVEEPRELTNDDVDNPLYRLTYQDNAQVIQWWLSNMLQGNGLIEKMIFFYHTHFTTMESRVEEPKALRDQLQLFRKYALGSFKSLSYDICFDHAMMAHLDSTQNIKGRPNENFAREFLELYTIGKGPQVGEGDYTTYTEQDVQEGARVLSGFIENLSNQTEEITLGTIDPSRHDYTDKEFSTAFGQRKIVADTTLEPLDSAFKEVQDMVDMIFDQEATGVFLLTRLYRYFLYADISPDALENVIKPLAAQLKGEAYEIKEVLKVFFSSQHFFDEDNADVTDNIRGAIIKSPLDLTVGAYRFFKFKLPDNTAMVENPDMSGDPEMMDEYATALADIYSTIEEQGMRLYEPPEVAGYQAYHQAPVFHRFWITPNNIAYRYLLYTKLLDEGMMMNWDILEYFKDPLNSSDPSDAEQLVSDLIDYIFPEIITPERKQGFITSTIVEQISDNYIENLDYWRTQWNDEMQEMNVRNKLALLVKMLMESPEHQLY</sequence>
<dbReference type="RefSeq" id="WP_345373375.1">
    <property type="nucleotide sequence ID" value="NZ_BAABJX010000048.1"/>
</dbReference>
<name>A0ABP9DGC5_9BACT</name>
<gene>
    <name evidence="1" type="ORF">GCM10023331_30820</name>
</gene>
<protein>
    <recommendedName>
        <fullName evidence="3">DUF1800 domain-containing protein</fullName>
    </recommendedName>
</protein>
<comment type="caution">
    <text evidence="1">The sequence shown here is derived from an EMBL/GenBank/DDBJ whole genome shotgun (WGS) entry which is preliminary data.</text>
</comment>
<proteinExistence type="predicted"/>
<keyword evidence="2" id="KW-1185">Reference proteome</keyword>
<reference evidence="2" key="1">
    <citation type="journal article" date="2019" name="Int. J. Syst. Evol. Microbiol.">
        <title>The Global Catalogue of Microorganisms (GCM) 10K type strain sequencing project: providing services to taxonomists for standard genome sequencing and annotation.</title>
        <authorList>
            <consortium name="The Broad Institute Genomics Platform"/>
            <consortium name="The Broad Institute Genome Sequencing Center for Infectious Disease"/>
            <person name="Wu L."/>
            <person name="Ma J."/>
        </authorList>
    </citation>
    <scope>NUCLEOTIDE SEQUENCE [LARGE SCALE GENOMIC DNA]</scope>
    <source>
        <strain evidence="2">JCM 18326</strain>
    </source>
</reference>
<evidence type="ECO:0008006" key="3">
    <source>
        <dbReference type="Google" id="ProtNLM"/>
    </source>
</evidence>
<dbReference type="Proteomes" id="UP001500298">
    <property type="component" value="Unassembled WGS sequence"/>
</dbReference>
<dbReference type="InterPro" id="IPR014917">
    <property type="entry name" value="DUF1800"/>
</dbReference>
<dbReference type="Pfam" id="PF08811">
    <property type="entry name" value="DUF1800"/>
    <property type="match status" value="1"/>
</dbReference>
<organism evidence="1 2">
    <name type="scientific">Algivirga pacifica</name>
    <dbReference type="NCBI Taxonomy" id="1162670"/>
    <lineage>
        <taxon>Bacteria</taxon>
        <taxon>Pseudomonadati</taxon>
        <taxon>Bacteroidota</taxon>
        <taxon>Cytophagia</taxon>
        <taxon>Cytophagales</taxon>
        <taxon>Flammeovirgaceae</taxon>
        <taxon>Algivirga</taxon>
    </lineage>
</organism>